<accession>A0A5B8V6C2</accession>
<dbReference type="RefSeq" id="WP_147188800.1">
    <property type="nucleotide sequence ID" value="NZ_CP042435.1"/>
</dbReference>
<keyword evidence="3" id="KW-1185">Reference proteome</keyword>
<dbReference type="OrthoDB" id="1467107at2"/>
<organism evidence="2 3">
    <name type="scientific">Panacibacter ginsenosidivorans</name>
    <dbReference type="NCBI Taxonomy" id="1813871"/>
    <lineage>
        <taxon>Bacteria</taxon>
        <taxon>Pseudomonadati</taxon>
        <taxon>Bacteroidota</taxon>
        <taxon>Chitinophagia</taxon>
        <taxon>Chitinophagales</taxon>
        <taxon>Chitinophagaceae</taxon>
        <taxon>Panacibacter</taxon>
    </lineage>
</organism>
<reference evidence="2 3" key="1">
    <citation type="journal article" date="2016" name="Int. J. Syst. Evol. Microbiol.">
        <title>Panacibacter ginsenosidivorans gen. nov., sp. nov., with ginsenoside converting activity isolated from soil of a ginseng field.</title>
        <authorList>
            <person name="Siddiqi M.Z."/>
            <person name="Muhammad Shafi S."/>
            <person name="Choi K.D."/>
            <person name="Im W.T."/>
        </authorList>
    </citation>
    <scope>NUCLEOTIDE SEQUENCE [LARGE SCALE GENOMIC DNA]</scope>
    <source>
        <strain evidence="2 3">Gsoil1550</strain>
    </source>
</reference>
<dbReference type="KEGG" id="pgin:FRZ67_06710"/>
<feature type="chain" id="PRO_5023003619" description="DUF4412 domain-containing protein" evidence="1">
    <location>
        <begin position="20"/>
        <end position="208"/>
    </location>
</feature>
<evidence type="ECO:0000313" key="3">
    <source>
        <dbReference type="Proteomes" id="UP000321533"/>
    </source>
</evidence>
<feature type="signal peptide" evidence="1">
    <location>
        <begin position="1"/>
        <end position="19"/>
    </location>
</feature>
<name>A0A5B8V6C2_9BACT</name>
<gene>
    <name evidence="2" type="ORF">FRZ67_06710</name>
</gene>
<evidence type="ECO:0008006" key="4">
    <source>
        <dbReference type="Google" id="ProtNLM"/>
    </source>
</evidence>
<proteinExistence type="predicted"/>
<protein>
    <recommendedName>
        <fullName evidence="4">DUF4412 domain-containing protein</fullName>
    </recommendedName>
</protein>
<sequence>MQKILLLFYFVCNVFVTTAQNPVIVGDCTVTYNISGNDAGTNKNLAGATKNLYIKGKLSRVDLNSPGFKQSVIYDNKTGTAVILKEVGSEKYKSVFTAEQWNNENKRFEGIRITPTNEKKTILGYECEKVIVTLRDRSSYNMYCALAILPSATENPYQFNNMPGFVLEYETSSGSNTSKIVYTATMINFNPVPASKFEIPSTGYRLLK</sequence>
<dbReference type="Proteomes" id="UP000321533">
    <property type="component" value="Chromosome"/>
</dbReference>
<evidence type="ECO:0000313" key="2">
    <source>
        <dbReference type="EMBL" id="QEC67000.1"/>
    </source>
</evidence>
<evidence type="ECO:0000256" key="1">
    <source>
        <dbReference type="SAM" id="SignalP"/>
    </source>
</evidence>
<keyword evidence="1" id="KW-0732">Signal</keyword>
<dbReference type="EMBL" id="CP042435">
    <property type="protein sequence ID" value="QEC67000.1"/>
    <property type="molecule type" value="Genomic_DNA"/>
</dbReference>
<dbReference type="AlphaFoldDB" id="A0A5B8V6C2"/>